<protein>
    <submittedName>
        <fullName evidence="2">NAD(P)H-binding</fullName>
    </submittedName>
</protein>
<dbReference type="CDD" id="cd05243">
    <property type="entry name" value="SDR_a5"/>
    <property type="match status" value="1"/>
</dbReference>
<dbReference type="SUPFAM" id="SSF51735">
    <property type="entry name" value="NAD(P)-binding Rossmann-fold domains"/>
    <property type="match status" value="1"/>
</dbReference>
<name>A0A1H2BWY1_9PSED</name>
<dbReference type="RefSeq" id="WP_092281204.1">
    <property type="nucleotide sequence ID" value="NZ_LT629762.1"/>
</dbReference>
<feature type="domain" description="NAD(P)-binding" evidence="1">
    <location>
        <begin position="8"/>
        <end position="192"/>
    </location>
</feature>
<evidence type="ECO:0000259" key="1">
    <source>
        <dbReference type="Pfam" id="PF13460"/>
    </source>
</evidence>
<accession>A0A1H2BWY1</accession>
<sequence length="222" mass="23242">MSKVFIIGAAGRVGRRLIKQLVGRGHEAIALHRNPEQGSELAALGATSVKGNLLELDPVQMARLMSGVDAVVFTAGAGGAGMDLTNAIDGRGLELAVAATIQAGVRRFILVSAFPDALRGGPVSEGFENYIAVKKRADAHLVGTGLDWVIVRPGTLLDDTGSGKIRADVAIPYGEVSRDDVAATLAELIDQPNVSRVIIELTQGDTPVSDAVRRLAQERCSP</sequence>
<dbReference type="PANTHER" id="PTHR15020:SF50">
    <property type="entry name" value="UPF0659 PROTEIN YMR090W"/>
    <property type="match status" value="1"/>
</dbReference>
<dbReference type="Proteomes" id="UP000198481">
    <property type="component" value="Chromosome I"/>
</dbReference>
<dbReference type="AlphaFoldDB" id="A0A1H2BWY1"/>
<proteinExistence type="predicted"/>
<organism evidence="2 3">
    <name type="scientific">Pseudomonas prosekii</name>
    <dbReference type="NCBI Taxonomy" id="1148509"/>
    <lineage>
        <taxon>Bacteria</taxon>
        <taxon>Pseudomonadati</taxon>
        <taxon>Pseudomonadota</taxon>
        <taxon>Gammaproteobacteria</taxon>
        <taxon>Pseudomonadales</taxon>
        <taxon>Pseudomonadaceae</taxon>
        <taxon>Pseudomonas</taxon>
    </lineage>
</organism>
<dbReference type="EMBL" id="LT629762">
    <property type="protein sequence ID" value="SDT62266.1"/>
    <property type="molecule type" value="Genomic_DNA"/>
</dbReference>
<gene>
    <name evidence="2" type="ORF">SAMN05216222_5530</name>
</gene>
<dbReference type="Pfam" id="PF13460">
    <property type="entry name" value="NAD_binding_10"/>
    <property type="match status" value="1"/>
</dbReference>
<dbReference type="PANTHER" id="PTHR15020">
    <property type="entry name" value="FLAVIN REDUCTASE-RELATED"/>
    <property type="match status" value="1"/>
</dbReference>
<evidence type="ECO:0000313" key="2">
    <source>
        <dbReference type="EMBL" id="SDT62266.1"/>
    </source>
</evidence>
<evidence type="ECO:0000313" key="3">
    <source>
        <dbReference type="Proteomes" id="UP000198481"/>
    </source>
</evidence>
<reference evidence="2 3" key="1">
    <citation type="submission" date="2016-10" db="EMBL/GenBank/DDBJ databases">
        <authorList>
            <person name="de Groot N.N."/>
        </authorList>
    </citation>
    <scope>NUCLEOTIDE SEQUENCE [LARGE SCALE GENOMIC DNA]</scope>
    <source>
        <strain evidence="2 3">LMG 26867</strain>
    </source>
</reference>
<dbReference type="Gene3D" id="3.40.50.720">
    <property type="entry name" value="NAD(P)-binding Rossmann-like Domain"/>
    <property type="match status" value="1"/>
</dbReference>
<dbReference type="InterPro" id="IPR016040">
    <property type="entry name" value="NAD(P)-bd_dom"/>
</dbReference>
<dbReference type="InterPro" id="IPR036291">
    <property type="entry name" value="NAD(P)-bd_dom_sf"/>
</dbReference>
<dbReference type="STRING" id="1148509.SAMN05216222_5530"/>